<evidence type="ECO:0000313" key="3">
    <source>
        <dbReference type="Proteomes" id="UP000779900"/>
    </source>
</evidence>
<evidence type="ECO:0000256" key="1">
    <source>
        <dbReference type="SAM" id="SignalP"/>
    </source>
</evidence>
<dbReference type="Proteomes" id="UP000779900">
    <property type="component" value="Unassembled WGS sequence"/>
</dbReference>
<reference evidence="2" key="1">
    <citation type="submission" date="2019-03" db="EMBL/GenBank/DDBJ databases">
        <title>Lake Tanganyika Metagenome-Assembled Genomes (MAGs).</title>
        <authorList>
            <person name="Tran P."/>
        </authorList>
    </citation>
    <scope>NUCLEOTIDE SEQUENCE</scope>
    <source>
        <strain evidence="2">K_DeepCast_150m_m2_040</strain>
    </source>
</reference>
<proteinExistence type="predicted"/>
<comment type="caution">
    <text evidence="2">The sequence shown here is derived from an EMBL/GenBank/DDBJ whole genome shotgun (WGS) entry which is preliminary data.</text>
</comment>
<accession>A0A937XIQ0</accession>
<feature type="chain" id="PRO_5037404347" evidence="1">
    <location>
        <begin position="22"/>
        <end position="119"/>
    </location>
</feature>
<dbReference type="EMBL" id="VGIR01000059">
    <property type="protein sequence ID" value="MBM3332094.1"/>
    <property type="molecule type" value="Genomic_DNA"/>
</dbReference>
<keyword evidence="1" id="KW-0732">Signal</keyword>
<dbReference type="AlphaFoldDB" id="A0A937XIQ0"/>
<name>A0A937XIQ0_UNCW3</name>
<gene>
    <name evidence="2" type="ORF">FJY68_09660</name>
</gene>
<sequence length="119" mass="12883">MLRTLLIAVSGLLLIAPLCGTSTTVTFTYSNQDVGPVTFSSRMGTTGLWLDTDILVPADSSMTTAPHAVGRDYWFSCLVKDAQSLTLDSVVIAGYQWKAGSSVNWTWDGTELTPYVFIP</sequence>
<evidence type="ECO:0000313" key="2">
    <source>
        <dbReference type="EMBL" id="MBM3332094.1"/>
    </source>
</evidence>
<protein>
    <submittedName>
        <fullName evidence="2">Uncharacterized protein</fullName>
    </submittedName>
</protein>
<organism evidence="2 3">
    <name type="scientific">candidate division WOR-3 bacterium</name>
    <dbReference type="NCBI Taxonomy" id="2052148"/>
    <lineage>
        <taxon>Bacteria</taxon>
        <taxon>Bacteria division WOR-3</taxon>
    </lineage>
</organism>
<feature type="signal peptide" evidence="1">
    <location>
        <begin position="1"/>
        <end position="21"/>
    </location>
</feature>